<feature type="domain" description="Sensor histidine kinase NatK-like C-terminal" evidence="2">
    <location>
        <begin position="343"/>
        <end position="442"/>
    </location>
</feature>
<dbReference type="InterPro" id="IPR032834">
    <property type="entry name" value="NatK-like_C"/>
</dbReference>
<keyword evidence="1" id="KW-0812">Transmembrane</keyword>
<dbReference type="CDD" id="cd16935">
    <property type="entry name" value="HATPase_AgrC-ComD-like"/>
    <property type="match status" value="1"/>
</dbReference>
<organism evidence="3 4">
    <name type="scientific">Cellulosilyticum lentocellum (strain ATCC 49066 / DSM 5427 / NCIMB 11756 / RHM5)</name>
    <name type="common">Clostridium lentocellum</name>
    <dbReference type="NCBI Taxonomy" id="642492"/>
    <lineage>
        <taxon>Bacteria</taxon>
        <taxon>Bacillati</taxon>
        <taxon>Bacillota</taxon>
        <taxon>Clostridia</taxon>
        <taxon>Lachnospirales</taxon>
        <taxon>Cellulosilyticaceae</taxon>
        <taxon>Cellulosilyticum</taxon>
    </lineage>
</organism>
<dbReference type="AlphaFoldDB" id="F2JGY7"/>
<keyword evidence="1" id="KW-0472">Membrane</keyword>
<dbReference type="InterPro" id="IPR036890">
    <property type="entry name" value="HATPase_C_sf"/>
</dbReference>
<feature type="transmembrane region" description="Helical" evidence="1">
    <location>
        <begin position="12"/>
        <end position="30"/>
    </location>
</feature>
<evidence type="ECO:0000259" key="2">
    <source>
        <dbReference type="Pfam" id="PF14501"/>
    </source>
</evidence>
<dbReference type="RefSeq" id="WP_013658603.1">
    <property type="nucleotide sequence ID" value="NC_015275.1"/>
</dbReference>
<protein>
    <recommendedName>
        <fullName evidence="2">Sensor histidine kinase NatK-like C-terminal domain-containing protein</fullName>
    </recommendedName>
</protein>
<dbReference type="eggNOG" id="COG3290">
    <property type="taxonomic scope" value="Bacteria"/>
</dbReference>
<dbReference type="Gene3D" id="3.30.565.10">
    <property type="entry name" value="Histidine kinase-like ATPase, C-terminal domain"/>
    <property type="match status" value="1"/>
</dbReference>
<proteinExistence type="predicted"/>
<dbReference type="HOGENOM" id="CLU_020211_14_0_9"/>
<feature type="transmembrane region" description="Helical" evidence="1">
    <location>
        <begin position="166"/>
        <end position="185"/>
    </location>
</feature>
<accession>F2JGY7</accession>
<name>F2JGY7_CELLD</name>
<feature type="transmembrane region" description="Helical" evidence="1">
    <location>
        <begin position="93"/>
        <end position="114"/>
    </location>
</feature>
<dbReference type="SUPFAM" id="SSF55874">
    <property type="entry name" value="ATPase domain of HSP90 chaperone/DNA topoisomerase II/histidine kinase"/>
    <property type="match status" value="1"/>
</dbReference>
<sequence length="444" mass="51364">MIITNFSTWEIIVYSLINFLPYLFLVLLPFKDSFRYSTIITVILAILLSFIQIGMGIWATLFRPSNIGIISMSCVIIYATFFLVAVKTSFGKMAFVLFIICNYAHFVVISSKYFERLFFPNLAMQTYRWSFSLTMLLVQMITLPWLSWFFNSKIRPVVNHHSIRNIWWYLWLIPATFYMTGYYGIYMADQATPNVQLAMRLDNVLFLLFINLGALLVYYMVVLLINETEDNLRLKIENHHLTMQSLQYESLKDRMEETRRAKHDLRQHLAFIGICIEEQNWNKLRDYLSDYMRILPSDTPVSFCSHYAVNSVISYYAQLAEEKQIKFSAQLNIPSEINIADPDLIVVFGNLLENAYDACKTQERNHNFIVIKGGLQNVNTFVLTIDNSCETELSIAEDIGIYSTKHPGIGTGTLSVKNIAQRYKGIATFDVKEGVFHASVLLHL</sequence>
<feature type="transmembrane region" description="Helical" evidence="1">
    <location>
        <begin position="205"/>
        <end position="225"/>
    </location>
</feature>
<evidence type="ECO:0000313" key="3">
    <source>
        <dbReference type="EMBL" id="ADZ85327.1"/>
    </source>
</evidence>
<evidence type="ECO:0000313" key="4">
    <source>
        <dbReference type="Proteomes" id="UP000008467"/>
    </source>
</evidence>
<dbReference type="GO" id="GO:0042802">
    <property type="term" value="F:identical protein binding"/>
    <property type="evidence" value="ECO:0007669"/>
    <property type="project" value="TreeGrafter"/>
</dbReference>
<evidence type="ECO:0000256" key="1">
    <source>
        <dbReference type="SAM" id="Phobius"/>
    </source>
</evidence>
<keyword evidence="1" id="KW-1133">Transmembrane helix</keyword>
<dbReference type="Proteomes" id="UP000008467">
    <property type="component" value="Chromosome"/>
</dbReference>
<gene>
    <name evidence="3" type="ordered locus">Clole_3644</name>
</gene>
<feature type="transmembrane region" description="Helical" evidence="1">
    <location>
        <begin position="67"/>
        <end position="86"/>
    </location>
</feature>
<dbReference type="KEGG" id="cle:Clole_3644"/>
<feature type="transmembrane region" description="Helical" evidence="1">
    <location>
        <begin position="126"/>
        <end position="146"/>
    </location>
</feature>
<feature type="transmembrane region" description="Helical" evidence="1">
    <location>
        <begin position="42"/>
        <end position="61"/>
    </location>
</feature>
<dbReference type="EMBL" id="CP002582">
    <property type="protein sequence ID" value="ADZ85327.1"/>
    <property type="molecule type" value="Genomic_DNA"/>
</dbReference>
<reference evidence="3 4" key="1">
    <citation type="journal article" date="2011" name="J. Bacteriol.">
        <title>Complete genome sequence of the cellulose-degrading bacterium Cellulosilyticum lentocellum.</title>
        <authorList>
            <consortium name="US DOE Joint Genome Institute"/>
            <person name="Miller D.A."/>
            <person name="Suen G."/>
            <person name="Bruce D."/>
            <person name="Copeland A."/>
            <person name="Cheng J.F."/>
            <person name="Detter C."/>
            <person name="Goodwin L.A."/>
            <person name="Han C.S."/>
            <person name="Hauser L.J."/>
            <person name="Land M.L."/>
            <person name="Lapidus A."/>
            <person name="Lucas S."/>
            <person name="Meincke L."/>
            <person name="Pitluck S."/>
            <person name="Tapia R."/>
            <person name="Teshima H."/>
            <person name="Woyke T."/>
            <person name="Fox B.G."/>
            <person name="Angert E.R."/>
            <person name="Currie C.R."/>
        </authorList>
    </citation>
    <scope>NUCLEOTIDE SEQUENCE [LARGE SCALE GENOMIC DNA]</scope>
    <source>
        <strain evidence="4">ATCC 49066 / DSM 5427 / NCIMB 11756 / RHM5</strain>
    </source>
</reference>
<dbReference type="Pfam" id="PF14501">
    <property type="entry name" value="HATPase_c_5"/>
    <property type="match status" value="1"/>
</dbReference>
<keyword evidence="4" id="KW-1185">Reference proteome</keyword>
<dbReference type="PANTHER" id="PTHR40448:SF1">
    <property type="entry name" value="TWO-COMPONENT SENSOR HISTIDINE KINASE"/>
    <property type="match status" value="1"/>
</dbReference>
<dbReference type="STRING" id="642492.Clole_3644"/>
<dbReference type="PANTHER" id="PTHR40448">
    <property type="entry name" value="TWO-COMPONENT SENSOR HISTIDINE KINASE"/>
    <property type="match status" value="1"/>
</dbReference>